<reference evidence="1" key="1">
    <citation type="submission" date="2022-12" db="EMBL/GenBank/DDBJ databases">
        <title>Reference genome sequencing for broad-spectrum identification of bacterial and archaeal isolates by mass spectrometry.</title>
        <authorList>
            <person name="Sekiguchi Y."/>
            <person name="Tourlousse D.M."/>
        </authorList>
    </citation>
    <scope>NUCLEOTIDE SEQUENCE</scope>
    <source>
        <strain evidence="1">LLR39Z86</strain>
    </source>
</reference>
<proteinExistence type="predicted"/>
<evidence type="ECO:0000313" key="2">
    <source>
        <dbReference type="Proteomes" id="UP001144313"/>
    </source>
</evidence>
<gene>
    <name evidence="1" type="ORF">GALLR39Z86_05520</name>
</gene>
<comment type="caution">
    <text evidence="1">The sequence shown here is derived from an EMBL/GenBank/DDBJ whole genome shotgun (WGS) entry which is preliminary data.</text>
</comment>
<keyword evidence="2" id="KW-1185">Reference proteome</keyword>
<dbReference type="InterPro" id="IPR019646">
    <property type="entry name" value="Aminoglyc_AdlTrfase"/>
</dbReference>
<dbReference type="AlphaFoldDB" id="A0A9W6G5F2"/>
<evidence type="ECO:0000313" key="1">
    <source>
        <dbReference type="EMBL" id="GLI40702.1"/>
    </source>
</evidence>
<accession>A0A9W6G5F2</accession>
<dbReference type="EMBL" id="BSDT01000001">
    <property type="protein sequence ID" value="GLI40702.1"/>
    <property type="molecule type" value="Genomic_DNA"/>
</dbReference>
<organism evidence="1 2">
    <name type="scientific">Glycomyces algeriensis</name>
    <dbReference type="NCBI Taxonomy" id="256037"/>
    <lineage>
        <taxon>Bacteria</taxon>
        <taxon>Bacillati</taxon>
        <taxon>Actinomycetota</taxon>
        <taxon>Actinomycetes</taxon>
        <taxon>Glycomycetales</taxon>
        <taxon>Glycomycetaceae</taxon>
        <taxon>Glycomyces</taxon>
    </lineage>
</organism>
<name>A0A9W6G5F2_9ACTN</name>
<dbReference type="Gene3D" id="3.30.460.40">
    <property type="match status" value="1"/>
</dbReference>
<sequence>MMESEQVVEIFGEIEQAGLSVWVGGGWGIDALLGRQTRPHRDLDLMHVAGEETRLVALLAGLGFAETVDWRPVRFVMAHPDGREIDLHPLVFAADRSAEQASLEPGKPFLYPASAFVKGGIDGVAVPCLSAEQQVHFHQGYEPADRDLHDMARLREAFGIATHF</sequence>
<dbReference type="Proteomes" id="UP001144313">
    <property type="component" value="Unassembled WGS sequence"/>
</dbReference>
<protein>
    <submittedName>
        <fullName evidence="1">Aminoglycoside nucleotidyltransferase</fullName>
    </submittedName>
</protein>
<dbReference type="Pfam" id="PF10706">
    <property type="entry name" value="Aminoglyc_resit"/>
    <property type="match status" value="1"/>
</dbReference>